<dbReference type="EMBL" id="CAJVPW010053186">
    <property type="protein sequence ID" value="CAG8769597.1"/>
    <property type="molecule type" value="Genomic_DNA"/>
</dbReference>
<organism evidence="1 2">
    <name type="scientific">Cetraspora pellucida</name>
    <dbReference type="NCBI Taxonomy" id="1433469"/>
    <lineage>
        <taxon>Eukaryota</taxon>
        <taxon>Fungi</taxon>
        <taxon>Fungi incertae sedis</taxon>
        <taxon>Mucoromycota</taxon>
        <taxon>Glomeromycotina</taxon>
        <taxon>Glomeromycetes</taxon>
        <taxon>Diversisporales</taxon>
        <taxon>Gigasporaceae</taxon>
        <taxon>Cetraspora</taxon>
    </lineage>
</organism>
<evidence type="ECO:0000313" key="1">
    <source>
        <dbReference type="EMBL" id="CAG8769597.1"/>
    </source>
</evidence>
<gene>
    <name evidence="1" type="ORF">SPELUC_LOCUS15688</name>
</gene>
<proteinExistence type="predicted"/>
<evidence type="ECO:0000313" key="2">
    <source>
        <dbReference type="Proteomes" id="UP000789366"/>
    </source>
</evidence>
<sequence length="44" mass="5472">IIYNKDFRREYINSRLNKNTAFYIDNQRQILYTRNKVSAFENQL</sequence>
<dbReference type="Proteomes" id="UP000789366">
    <property type="component" value="Unassembled WGS sequence"/>
</dbReference>
<feature type="non-terminal residue" evidence="1">
    <location>
        <position position="1"/>
    </location>
</feature>
<comment type="caution">
    <text evidence="1">The sequence shown here is derived from an EMBL/GenBank/DDBJ whole genome shotgun (WGS) entry which is preliminary data.</text>
</comment>
<name>A0ACA9QYY2_9GLOM</name>
<protein>
    <submittedName>
        <fullName evidence="1">6560_t:CDS:1</fullName>
    </submittedName>
</protein>
<feature type="non-terminal residue" evidence="1">
    <location>
        <position position="44"/>
    </location>
</feature>
<reference evidence="1" key="1">
    <citation type="submission" date="2021-06" db="EMBL/GenBank/DDBJ databases">
        <authorList>
            <person name="Kallberg Y."/>
            <person name="Tangrot J."/>
            <person name="Rosling A."/>
        </authorList>
    </citation>
    <scope>NUCLEOTIDE SEQUENCE</scope>
    <source>
        <strain evidence="1">28 12/20/2015</strain>
    </source>
</reference>
<keyword evidence="2" id="KW-1185">Reference proteome</keyword>
<accession>A0ACA9QYY2</accession>